<organism evidence="1">
    <name type="scientific">Moorella thermoacetica Y72</name>
    <dbReference type="NCBI Taxonomy" id="1325331"/>
    <lineage>
        <taxon>Bacteria</taxon>
        <taxon>Bacillati</taxon>
        <taxon>Bacillota</taxon>
        <taxon>Clostridia</taxon>
        <taxon>Neomoorellales</taxon>
        <taxon>Neomoorellaceae</taxon>
        <taxon>Neomoorella</taxon>
    </lineage>
</organism>
<reference evidence="1" key="1">
    <citation type="journal article" date="2014" name="Gene">
        <title>Genome-guided analysis of transformation efficiency and carbon dioxide assimilation by Moorella thermoacetica Y72.</title>
        <authorList>
            <person name="Tsukahara K."/>
            <person name="Kita A."/>
            <person name="Nakashimada Y."/>
            <person name="Hoshino T."/>
            <person name="Murakami K."/>
        </authorList>
    </citation>
    <scope>NUCLEOTIDE SEQUENCE [LARGE SCALE GENOMIC DNA]</scope>
    <source>
        <strain evidence="1">Y72</strain>
    </source>
</reference>
<name>A0A0S6UD39_NEOTH</name>
<protein>
    <submittedName>
        <fullName evidence="1">Uncharacterized protein</fullName>
    </submittedName>
</protein>
<sequence length="61" mass="6708">MRSPFAIEEQIFALNFNFDIVTASPAGKLEFYPGGQSSLTVQKSSGDARSAPPELFYLFAF</sequence>
<dbReference type="Proteomes" id="UP000063718">
    <property type="component" value="Unassembled WGS sequence"/>
</dbReference>
<gene>
    <name evidence="1" type="ORF">MTY_1690</name>
</gene>
<dbReference type="EMBL" id="DF238840">
    <property type="protein sequence ID" value="GAF26351.1"/>
    <property type="molecule type" value="Genomic_DNA"/>
</dbReference>
<dbReference type="AlphaFoldDB" id="A0A0S6UD39"/>
<proteinExistence type="predicted"/>
<evidence type="ECO:0000313" key="1">
    <source>
        <dbReference type="EMBL" id="GAF26351.1"/>
    </source>
</evidence>
<accession>A0A0S6UD39</accession>